<comment type="caution">
    <text evidence="2">The sequence shown here is derived from an EMBL/GenBank/DDBJ whole genome shotgun (WGS) entry which is preliminary data.</text>
</comment>
<dbReference type="InterPro" id="IPR015168">
    <property type="entry name" value="SsuA/THI5"/>
</dbReference>
<dbReference type="PROSITE" id="PS51318">
    <property type="entry name" value="TAT"/>
    <property type="match status" value="1"/>
</dbReference>
<sequence length="371" mass="38898">MSEATELWLDGRKTVPTDSQTLSSLSRRSFLRRSAFTMAAAAAGPALLTACGSDAAGSADGQKVTFLSYLPLETLSLAPELLAVAGGHFARHGLDVTLQPVKGSPQAMQTLLAGSGIVTRLGQIDVMTAVAETGQPFVDIGTLTRGSSLRFVYSKRNRTLAKPEDFIGQTMGVPSEGGTSDKVVSLVLANAGIDPKQTKRQVVGLTPGTFNLVQQGRIAGYVVSIDTANAVLAQNDDAGVYDPGQIVKSDSQVYVATKDGIQKNAETLKAFMAGIKDAVAAMVADNALDDTIKQLRSKYHFGTLDDDKVAKASLTTMRDLWTGADASKPLLVTDKTAWTAGYTELTTAGLAKTGGDAASWIDNSLLPGRPS</sequence>
<dbReference type="SUPFAM" id="SSF53850">
    <property type="entry name" value="Periplasmic binding protein-like II"/>
    <property type="match status" value="1"/>
</dbReference>
<organism evidence="2 3">
    <name type="scientific">Kibdelosporangium banguiense</name>
    <dbReference type="NCBI Taxonomy" id="1365924"/>
    <lineage>
        <taxon>Bacteria</taxon>
        <taxon>Bacillati</taxon>
        <taxon>Actinomycetota</taxon>
        <taxon>Actinomycetes</taxon>
        <taxon>Pseudonocardiales</taxon>
        <taxon>Pseudonocardiaceae</taxon>
        <taxon>Kibdelosporangium</taxon>
    </lineage>
</organism>
<dbReference type="EMBL" id="JAGINW010000001">
    <property type="protein sequence ID" value="MBP2326903.1"/>
    <property type="molecule type" value="Genomic_DNA"/>
</dbReference>
<dbReference type="Gene3D" id="3.40.190.10">
    <property type="entry name" value="Periplasmic binding protein-like II"/>
    <property type="match status" value="2"/>
</dbReference>
<dbReference type="RefSeq" id="WP_307855407.1">
    <property type="nucleotide sequence ID" value="NZ_JAGINW010000001.1"/>
</dbReference>
<keyword evidence="3" id="KW-1185">Reference proteome</keyword>
<feature type="domain" description="SsuA/THI5-like" evidence="1">
    <location>
        <begin position="78"/>
        <end position="285"/>
    </location>
</feature>
<name>A0ABS4TSK6_9PSEU</name>
<dbReference type="Pfam" id="PF09084">
    <property type="entry name" value="NMT1"/>
    <property type="match status" value="1"/>
</dbReference>
<protein>
    <submittedName>
        <fullName evidence="2">NitT/TauT family transport system substrate-binding protein</fullName>
    </submittedName>
</protein>
<gene>
    <name evidence="2" type="ORF">JOF56_007288</name>
</gene>
<accession>A0ABS4TSK6</accession>
<evidence type="ECO:0000259" key="1">
    <source>
        <dbReference type="Pfam" id="PF09084"/>
    </source>
</evidence>
<evidence type="ECO:0000313" key="2">
    <source>
        <dbReference type="EMBL" id="MBP2326903.1"/>
    </source>
</evidence>
<dbReference type="PANTHER" id="PTHR31528">
    <property type="entry name" value="4-AMINO-5-HYDROXYMETHYL-2-METHYLPYRIMIDINE PHOSPHATE SYNTHASE THI11-RELATED"/>
    <property type="match status" value="1"/>
</dbReference>
<dbReference type="Proteomes" id="UP001519332">
    <property type="component" value="Unassembled WGS sequence"/>
</dbReference>
<dbReference type="InterPro" id="IPR027939">
    <property type="entry name" value="NMT1/THI5"/>
</dbReference>
<proteinExistence type="predicted"/>
<evidence type="ECO:0000313" key="3">
    <source>
        <dbReference type="Proteomes" id="UP001519332"/>
    </source>
</evidence>
<dbReference type="PANTHER" id="PTHR31528:SF15">
    <property type="entry name" value="RIBOFLAVIN-BINDING PROTEIN RIBY"/>
    <property type="match status" value="1"/>
</dbReference>
<dbReference type="InterPro" id="IPR006311">
    <property type="entry name" value="TAT_signal"/>
</dbReference>
<reference evidence="2 3" key="1">
    <citation type="submission" date="2021-03" db="EMBL/GenBank/DDBJ databases">
        <title>Sequencing the genomes of 1000 actinobacteria strains.</title>
        <authorList>
            <person name="Klenk H.-P."/>
        </authorList>
    </citation>
    <scope>NUCLEOTIDE SEQUENCE [LARGE SCALE GENOMIC DNA]</scope>
    <source>
        <strain evidence="2 3">DSM 46670</strain>
    </source>
</reference>